<evidence type="ECO:0000256" key="1">
    <source>
        <dbReference type="SAM" id="Phobius"/>
    </source>
</evidence>
<dbReference type="VEuPathDB" id="MicrosporidiaDB:CWI36_0928p0020"/>
<keyword evidence="1" id="KW-0812">Transmembrane</keyword>
<dbReference type="SUPFAM" id="SSF103473">
    <property type="entry name" value="MFS general substrate transporter"/>
    <property type="match status" value="1"/>
</dbReference>
<dbReference type="AlphaFoldDB" id="A0A4Q9L9E4"/>
<accession>A0A4Q9L9E4</accession>
<reference evidence="2 3" key="1">
    <citation type="submission" date="2017-12" db="EMBL/GenBank/DDBJ databases">
        <authorList>
            <person name="Pombert J.-F."/>
            <person name="Haag K.L."/>
            <person name="Ebert D."/>
        </authorList>
    </citation>
    <scope>NUCLEOTIDE SEQUENCE [LARGE SCALE GENOMIC DNA]</scope>
    <source>
        <strain evidence="2">BE-OM-2</strain>
    </source>
</reference>
<name>A0A4Q9L9E4_9MICR</name>
<sequence>MNEEKRNQQHIEVIVKINKPDEDCIEVPIDRDLDCKYDNYDNHNNLNDLHEYASLNPEVCENGIKMSSKHRKLPDTSGNNSRMDDIERHSLSLEKKDSKLNGLREFIENNAILFHLGILFIMNFILFFYFLIFNLHRILIFACFFYSILISVGLFFFISNKYSKKFQLICGFVYFLMLLFILSAHCMIDFLRIQ</sequence>
<dbReference type="Proteomes" id="UP000291404">
    <property type="component" value="Unassembled WGS sequence"/>
</dbReference>
<proteinExistence type="predicted"/>
<feature type="transmembrane region" description="Helical" evidence="1">
    <location>
        <begin position="169"/>
        <end position="191"/>
    </location>
</feature>
<keyword evidence="1" id="KW-0472">Membrane</keyword>
<evidence type="ECO:0000313" key="2">
    <source>
        <dbReference type="EMBL" id="TBU03410.1"/>
    </source>
</evidence>
<dbReference type="EMBL" id="PITI01000928">
    <property type="protein sequence ID" value="TBU03410.1"/>
    <property type="molecule type" value="Genomic_DNA"/>
</dbReference>
<feature type="transmembrane region" description="Helical" evidence="1">
    <location>
        <begin position="112"/>
        <end position="132"/>
    </location>
</feature>
<evidence type="ECO:0000313" key="3">
    <source>
        <dbReference type="Proteomes" id="UP000291404"/>
    </source>
</evidence>
<keyword evidence="1" id="KW-1133">Transmembrane helix</keyword>
<feature type="transmembrane region" description="Helical" evidence="1">
    <location>
        <begin position="138"/>
        <end position="157"/>
    </location>
</feature>
<comment type="caution">
    <text evidence="2">The sequence shown here is derived from an EMBL/GenBank/DDBJ whole genome shotgun (WGS) entry which is preliminary data.</text>
</comment>
<gene>
    <name evidence="2" type="ORF">CWI36_0928p0020</name>
</gene>
<protein>
    <submittedName>
        <fullName evidence="2">Uncharacterized protein</fullName>
    </submittedName>
</protein>
<dbReference type="InterPro" id="IPR036259">
    <property type="entry name" value="MFS_trans_sf"/>
</dbReference>
<organism evidence="2 3">
    <name type="scientific">Hamiltosporidium magnivora</name>
    <dbReference type="NCBI Taxonomy" id="148818"/>
    <lineage>
        <taxon>Eukaryota</taxon>
        <taxon>Fungi</taxon>
        <taxon>Fungi incertae sedis</taxon>
        <taxon>Microsporidia</taxon>
        <taxon>Dubosqiidae</taxon>
        <taxon>Hamiltosporidium</taxon>
    </lineage>
</organism>
<keyword evidence="3" id="KW-1185">Reference proteome</keyword>
<dbReference type="VEuPathDB" id="MicrosporidiaDB:CWI39_1388p0010"/>